<accession>A0A099GLF2</accession>
<protein>
    <recommendedName>
        <fullName evidence="3">Transcriptional regulator, contains Arc/MetJ-type RHH (Ribbon-helix-helix) DNA-binding domain</fullName>
    </recommendedName>
</protein>
<name>A0A099GLF2_9RHOB</name>
<evidence type="ECO:0000313" key="2">
    <source>
        <dbReference type="Proteomes" id="UP000029858"/>
    </source>
</evidence>
<sequence length="89" mass="9627">MTVKTTLSFTDRHHQFLSEKVGQGVFATQSAAVAAALEQMMQDEQEREVALSALAQEIRARMETPRAAFIDQDDAFAAARSTIGAARGA</sequence>
<dbReference type="AlphaFoldDB" id="A0A099GLF2"/>
<comment type="caution">
    <text evidence="1">The sequence shown here is derived from an EMBL/GenBank/DDBJ whole genome shotgun (WGS) entry which is preliminary data.</text>
</comment>
<dbReference type="RefSeq" id="WP_036706862.1">
    <property type="nucleotide sequence ID" value="NZ_JRKQ01000004.1"/>
</dbReference>
<dbReference type="Gene3D" id="6.10.10.120">
    <property type="entry name" value="Antitoxin ParD1-like"/>
    <property type="match status" value="1"/>
</dbReference>
<dbReference type="InterPro" id="IPR038296">
    <property type="entry name" value="ParD_sf"/>
</dbReference>
<dbReference type="Proteomes" id="UP000029858">
    <property type="component" value="Unassembled WGS sequence"/>
</dbReference>
<reference evidence="1 2" key="2">
    <citation type="submission" date="2014-10" db="EMBL/GenBank/DDBJ databases">
        <title>Paracoccus sanguinis sp. nov., isolated from clinical specimens of New York State patients.</title>
        <authorList>
            <person name="Mingle L.A."/>
            <person name="Cole J.A."/>
            <person name="Lapierre P."/>
            <person name="Musser K.A."/>
        </authorList>
    </citation>
    <scope>NUCLEOTIDE SEQUENCE [LARGE SCALE GENOMIC DNA]</scope>
    <source>
        <strain evidence="1 2">5503</strain>
    </source>
</reference>
<organism evidence="1 2">
    <name type="scientific">Paracoccus sanguinis</name>
    <dbReference type="NCBI Taxonomy" id="1545044"/>
    <lineage>
        <taxon>Bacteria</taxon>
        <taxon>Pseudomonadati</taxon>
        <taxon>Pseudomonadota</taxon>
        <taxon>Alphaproteobacteria</taxon>
        <taxon>Rhodobacterales</taxon>
        <taxon>Paracoccaceae</taxon>
        <taxon>Paracoccus</taxon>
    </lineage>
</organism>
<gene>
    <name evidence="1" type="ORF">IX56_01805</name>
</gene>
<evidence type="ECO:0000313" key="1">
    <source>
        <dbReference type="EMBL" id="KGJ23521.1"/>
    </source>
</evidence>
<dbReference type="EMBL" id="JRKQ01000004">
    <property type="protein sequence ID" value="KGJ23521.1"/>
    <property type="molecule type" value="Genomic_DNA"/>
</dbReference>
<reference evidence="1 2" key="1">
    <citation type="submission" date="2014-09" db="EMBL/GenBank/DDBJ databases">
        <authorList>
            <person name="McGinnis J.M."/>
            <person name="Wolfgang W.J."/>
        </authorList>
    </citation>
    <scope>NUCLEOTIDE SEQUENCE [LARGE SCALE GENOMIC DNA]</scope>
    <source>
        <strain evidence="1 2">5503</strain>
    </source>
</reference>
<proteinExistence type="predicted"/>
<evidence type="ECO:0008006" key="3">
    <source>
        <dbReference type="Google" id="ProtNLM"/>
    </source>
</evidence>